<evidence type="ECO:0000313" key="2">
    <source>
        <dbReference type="EMBL" id="AWR95988.1"/>
    </source>
</evidence>
<dbReference type="InterPro" id="IPR007159">
    <property type="entry name" value="SpoVT-AbrB_dom"/>
</dbReference>
<dbReference type="GO" id="GO:0003677">
    <property type="term" value="F:DNA binding"/>
    <property type="evidence" value="ECO:0007669"/>
    <property type="project" value="InterPro"/>
</dbReference>
<dbReference type="SUPFAM" id="SSF89447">
    <property type="entry name" value="AbrB/MazE/MraZ-like"/>
    <property type="match status" value="1"/>
</dbReference>
<accession>A0A2U9IIW0</accession>
<keyword evidence="3" id="KW-1185">Reference proteome</keyword>
<dbReference type="InterPro" id="IPR037914">
    <property type="entry name" value="SpoVT-AbrB_sf"/>
</dbReference>
<dbReference type="SMART" id="SM00966">
    <property type="entry name" value="SpoVT_AbrB"/>
    <property type="match status" value="1"/>
</dbReference>
<gene>
    <name evidence="2" type="ORF">DFR85_10415</name>
</gene>
<proteinExistence type="predicted"/>
<dbReference type="AlphaFoldDB" id="A0A2U9IIW0"/>
<sequence length="330" mass="37737">MEEFDSSKDIETRKVQKLGSSSLFITLPKKWINKWSIKPGDKILIEVSDDGSLKLLAEKVKLIINKKSIKIDVDSLKQPMPSIIPCLYSLGYDEIVFESKKPLMQKDIEDIIDVTKQMVGSEVTEASDGRIKVECLLDSEKVGLESLLRRMLNVISKKVDDIVAYITNEPIKDNLNNNEDLKRIYFMLLRRVMSIKYDTSKNITKNFFIVMNSILLLNTGNLIDKLTKLIKSEELTETEKGVIKDTLQKVNDLLDEVVMTVLFPSIKRVSNGIMLIKQVKYNISTLDDKKYPLLFNYLQDLIASLESALDNSSCTLFLEDMPWIERNLTA</sequence>
<name>A0A2U9IIW0_9CREN</name>
<feature type="domain" description="SpoVT-AbrB" evidence="1">
    <location>
        <begin position="17"/>
        <end position="63"/>
    </location>
</feature>
<organism evidence="2 3">
    <name type="scientific">Acidianus brierleyi</name>
    <dbReference type="NCBI Taxonomy" id="41673"/>
    <lineage>
        <taxon>Archaea</taxon>
        <taxon>Thermoproteota</taxon>
        <taxon>Thermoprotei</taxon>
        <taxon>Sulfolobales</taxon>
        <taxon>Sulfolobaceae</taxon>
        <taxon>Acidianus</taxon>
    </lineage>
</organism>
<protein>
    <submittedName>
        <fullName evidence="2">AbrB family transcriptional regulator</fullName>
    </submittedName>
</protein>
<evidence type="ECO:0000259" key="1">
    <source>
        <dbReference type="SMART" id="SM00966"/>
    </source>
</evidence>
<dbReference type="KEGG" id="abri:DFR85_10415"/>
<reference evidence="2 3" key="1">
    <citation type="submission" date="2018-05" db="EMBL/GenBank/DDBJ databases">
        <title>Complete Genome Sequences of Extremely Thermoacidophilic, Metal-Mobilizing Type-Strain Members of the Archaeal Family Sulfolobaceae: Acidianus brierleyi DSM-1651T, Acidianus sulfidivorans DSM-18786T, Metallosphaera hakonensis DSM-7519T, and Metallosphaera prunae DSM-10039T.</title>
        <authorList>
            <person name="Counts J.A."/>
            <person name="Kelly R.M."/>
        </authorList>
    </citation>
    <scope>NUCLEOTIDE SEQUENCE [LARGE SCALE GENOMIC DNA]</scope>
    <source>
        <strain evidence="2 3">DSM 1651</strain>
    </source>
</reference>
<dbReference type="EMBL" id="CP029289">
    <property type="protein sequence ID" value="AWR95988.1"/>
    <property type="molecule type" value="Genomic_DNA"/>
</dbReference>
<dbReference type="Pfam" id="PF04014">
    <property type="entry name" value="MazE_antitoxin"/>
    <property type="match status" value="1"/>
</dbReference>
<dbReference type="Proteomes" id="UP000248044">
    <property type="component" value="Chromosome"/>
</dbReference>
<evidence type="ECO:0000313" key="3">
    <source>
        <dbReference type="Proteomes" id="UP000248044"/>
    </source>
</evidence>